<protein>
    <recommendedName>
        <fullName evidence="3">Secreted protein</fullName>
    </recommendedName>
</protein>
<proteinExistence type="predicted"/>
<feature type="signal peptide" evidence="1">
    <location>
        <begin position="1"/>
        <end position="19"/>
    </location>
</feature>
<dbReference type="AlphaFoldDB" id="A0A0B6Z0Q7"/>
<accession>A0A0B6Z0Q7</accession>
<evidence type="ECO:0000256" key="1">
    <source>
        <dbReference type="SAM" id="SignalP"/>
    </source>
</evidence>
<sequence length="79" mass="8845">MVYLGLSIFCLVLRNISYSSPLPVPRDHRAVLLDKCFVELLVTVSVPTITPKGKRMKHVSSSSLFAIKSGIVRGLVWRF</sequence>
<organism evidence="2">
    <name type="scientific">Arion vulgaris</name>
    <dbReference type="NCBI Taxonomy" id="1028688"/>
    <lineage>
        <taxon>Eukaryota</taxon>
        <taxon>Metazoa</taxon>
        <taxon>Spiralia</taxon>
        <taxon>Lophotrochozoa</taxon>
        <taxon>Mollusca</taxon>
        <taxon>Gastropoda</taxon>
        <taxon>Heterobranchia</taxon>
        <taxon>Euthyneura</taxon>
        <taxon>Panpulmonata</taxon>
        <taxon>Eupulmonata</taxon>
        <taxon>Stylommatophora</taxon>
        <taxon>Helicina</taxon>
        <taxon>Arionoidea</taxon>
        <taxon>Arionidae</taxon>
        <taxon>Arion</taxon>
    </lineage>
</organism>
<dbReference type="EMBL" id="HACG01014460">
    <property type="protein sequence ID" value="CEK61325.1"/>
    <property type="molecule type" value="Transcribed_RNA"/>
</dbReference>
<feature type="chain" id="PRO_5002126636" description="Secreted protein" evidence="1">
    <location>
        <begin position="20"/>
        <end position="79"/>
    </location>
</feature>
<name>A0A0B6Z0Q7_9EUPU</name>
<gene>
    <name evidence="2" type="primary">ORF41948</name>
</gene>
<evidence type="ECO:0008006" key="3">
    <source>
        <dbReference type="Google" id="ProtNLM"/>
    </source>
</evidence>
<reference evidence="2" key="1">
    <citation type="submission" date="2014-12" db="EMBL/GenBank/DDBJ databases">
        <title>Insight into the proteome of Arion vulgaris.</title>
        <authorList>
            <person name="Aradska J."/>
            <person name="Bulat T."/>
            <person name="Smidak R."/>
            <person name="Sarate P."/>
            <person name="Gangsoo J."/>
            <person name="Sialana F."/>
            <person name="Bilban M."/>
            <person name="Lubec G."/>
        </authorList>
    </citation>
    <scope>NUCLEOTIDE SEQUENCE</scope>
    <source>
        <tissue evidence="2">Skin</tissue>
    </source>
</reference>
<keyword evidence="1" id="KW-0732">Signal</keyword>
<evidence type="ECO:0000313" key="2">
    <source>
        <dbReference type="EMBL" id="CEK61325.1"/>
    </source>
</evidence>